<sequence>MNGPAPHAGKPRLRIRRSLTFQAGATRILDAWCDPAVQARILDGAAEPVAGGDAGLWRVRTPLGPSPRVHLRLDARDAARACHHAEGEGGFLLSSELTALPARGRPGTEVALEVAFHAEGFPTGLLGRQADPAPLLLAGQALRRLREWVETGRISPALPGPRAADDA</sequence>
<proteinExistence type="predicted"/>
<keyword evidence="2" id="KW-1185">Reference proteome</keyword>
<reference evidence="1 2" key="1">
    <citation type="submission" date="2019-07" db="EMBL/GenBank/DDBJ databases">
        <title>Genome sequencing of lignin-degrading bacterial isolates.</title>
        <authorList>
            <person name="Gladden J."/>
        </authorList>
    </citation>
    <scope>NUCLEOTIDE SEQUENCE [LARGE SCALE GENOMIC DNA]</scope>
    <source>
        <strain evidence="1 2">J19</strain>
    </source>
</reference>
<dbReference type="RefSeq" id="WP_028914852.1">
    <property type="nucleotide sequence ID" value="NZ_VLJS01000080.1"/>
</dbReference>
<evidence type="ECO:0000313" key="1">
    <source>
        <dbReference type="EMBL" id="TWH05968.1"/>
    </source>
</evidence>
<dbReference type="Gene3D" id="3.30.530.20">
    <property type="match status" value="1"/>
</dbReference>
<dbReference type="AlphaFoldDB" id="A0A562D8K5"/>
<dbReference type="InterPro" id="IPR023393">
    <property type="entry name" value="START-like_dom_sf"/>
</dbReference>
<protein>
    <recommendedName>
        <fullName evidence="3">Polyketide cyclase/dehydrase/lipid transport protein</fullName>
    </recommendedName>
</protein>
<organism evidence="1 2">
    <name type="scientific">Pseudoxanthomonas taiwanensis J19</name>
    <dbReference type="NCBI Taxonomy" id="935569"/>
    <lineage>
        <taxon>Bacteria</taxon>
        <taxon>Pseudomonadati</taxon>
        <taxon>Pseudomonadota</taxon>
        <taxon>Gammaproteobacteria</taxon>
        <taxon>Lysobacterales</taxon>
        <taxon>Lysobacteraceae</taxon>
        <taxon>Pseudoxanthomonas</taxon>
    </lineage>
</organism>
<dbReference type="Proteomes" id="UP000321583">
    <property type="component" value="Unassembled WGS sequence"/>
</dbReference>
<dbReference type="SUPFAM" id="SSF55961">
    <property type="entry name" value="Bet v1-like"/>
    <property type="match status" value="1"/>
</dbReference>
<evidence type="ECO:0008006" key="3">
    <source>
        <dbReference type="Google" id="ProtNLM"/>
    </source>
</evidence>
<evidence type="ECO:0000313" key="2">
    <source>
        <dbReference type="Proteomes" id="UP000321583"/>
    </source>
</evidence>
<dbReference type="EMBL" id="VLJS01000080">
    <property type="protein sequence ID" value="TWH05968.1"/>
    <property type="molecule type" value="Genomic_DNA"/>
</dbReference>
<comment type="caution">
    <text evidence="1">The sequence shown here is derived from an EMBL/GenBank/DDBJ whole genome shotgun (WGS) entry which is preliminary data.</text>
</comment>
<name>A0A562D8K5_9GAMM</name>
<dbReference type="OrthoDB" id="5999049at2"/>
<accession>A0A562D8K5</accession>
<gene>
    <name evidence="1" type="ORF">L613_000500000330</name>
</gene>